<organism evidence="6 7">
    <name type="scientific">Longimonas halophila</name>
    <dbReference type="NCBI Taxonomy" id="1469170"/>
    <lineage>
        <taxon>Bacteria</taxon>
        <taxon>Pseudomonadati</taxon>
        <taxon>Rhodothermota</taxon>
        <taxon>Rhodothermia</taxon>
        <taxon>Rhodothermales</taxon>
        <taxon>Salisaetaceae</taxon>
        <taxon>Longimonas</taxon>
    </lineage>
</organism>
<sequence>MQFLGAPARLQQTHQAVMQRYHFWSALLMLCVLSSIPHATAQSANDTTRWTPDLSMQYHAIAGAAMAPDGQLVAYVVREPLMEGEQSEYQSQIYLASADGAMNVQYTRGEHSSYSPAFSPEGQHLAFITTRSGAPQVWAMRVQGGEAYQVTDAETGVGRFQWAPDGSKIAYTMTDPKSDEEKQREKERRDVQVVDEEHLYSHLYTTDVAEASDSTRQVQRLTGGDFHIRSFDWSPDGSTLVFDHQPTPNINSGFTQADISTVPADSGAVTALVEQPGVDSDPHFSPDGSQIAFTGQGGQAEPVGLNDVYVIAASGGTPQKLAETPNRSSSLHGWRANDTVLISEPVRTSSHLFAVPTSGASPRQLTEGDGLHGTIALNADASQMAYTYENTDTPENLYVTGLDAYERNQLTTLHEDVPMPPMGRTEVLTWTAPDGTEVEGLITYPVGYEDDTRVPLILSVHGGPAGVYNRSFTGGPSIYMTQVFAQEGYAVLRPNPRGSTGYGKEFRYANVEDWGNGDYEDLMAGVDLMVERDVAHPDSLALMGWSYGGYMTSYAVTKTDRFKAASMGAGLPNLISMVGTTDIPDYLVGHMGGEFWDNFETYERHSAIYRIDNVTTPTQVLHGAEDDRVPPSQGREFYRALKRLDVPTEMVLYPRTPHGPREPKLLMDVTPRILDWFDTHLGRAAGSE</sequence>
<dbReference type="InterPro" id="IPR011042">
    <property type="entry name" value="6-blade_b-propeller_TolB-like"/>
</dbReference>
<dbReference type="Proteomes" id="UP000221024">
    <property type="component" value="Unassembled WGS sequence"/>
</dbReference>
<feature type="chain" id="PRO_5013884237" description="Peptidase S9 prolyl oligopeptidase catalytic domain-containing protein" evidence="4">
    <location>
        <begin position="42"/>
        <end position="688"/>
    </location>
</feature>
<gene>
    <name evidence="6" type="ORF">CRI93_00265</name>
</gene>
<evidence type="ECO:0000256" key="4">
    <source>
        <dbReference type="SAM" id="SignalP"/>
    </source>
</evidence>
<dbReference type="OrthoDB" id="9812921at2"/>
<dbReference type="Pfam" id="PF07676">
    <property type="entry name" value="PD40"/>
    <property type="match status" value="2"/>
</dbReference>
<evidence type="ECO:0000313" key="6">
    <source>
        <dbReference type="EMBL" id="PEN09201.1"/>
    </source>
</evidence>
<dbReference type="InterPro" id="IPR029058">
    <property type="entry name" value="AB_hydrolase_fold"/>
</dbReference>
<keyword evidence="2" id="KW-0720">Serine protease</keyword>
<feature type="signal peptide" evidence="4">
    <location>
        <begin position="1"/>
        <end position="41"/>
    </location>
</feature>
<dbReference type="SUPFAM" id="SSF53474">
    <property type="entry name" value="alpha/beta-Hydrolases"/>
    <property type="match status" value="1"/>
</dbReference>
<keyword evidence="4" id="KW-0732">Signal</keyword>
<evidence type="ECO:0000256" key="3">
    <source>
        <dbReference type="SAM" id="MobiDB-lite"/>
    </source>
</evidence>
<evidence type="ECO:0000259" key="5">
    <source>
        <dbReference type="Pfam" id="PF00326"/>
    </source>
</evidence>
<dbReference type="SUPFAM" id="SSF82171">
    <property type="entry name" value="DPP6 N-terminal domain-like"/>
    <property type="match status" value="1"/>
</dbReference>
<dbReference type="AlphaFoldDB" id="A0A2H3NPK2"/>
<dbReference type="GO" id="GO:0006508">
    <property type="term" value="P:proteolysis"/>
    <property type="evidence" value="ECO:0007669"/>
    <property type="project" value="InterPro"/>
</dbReference>
<dbReference type="InterPro" id="IPR011659">
    <property type="entry name" value="WD40"/>
</dbReference>
<proteinExistence type="predicted"/>
<dbReference type="InterPro" id="IPR001375">
    <property type="entry name" value="Peptidase_S9_cat"/>
</dbReference>
<dbReference type="EMBL" id="PDEP01000001">
    <property type="protein sequence ID" value="PEN09201.1"/>
    <property type="molecule type" value="Genomic_DNA"/>
</dbReference>
<accession>A0A2H3NPK2</accession>
<dbReference type="PANTHER" id="PTHR42776:SF27">
    <property type="entry name" value="DIPEPTIDYL PEPTIDASE FAMILY MEMBER 6"/>
    <property type="match status" value="1"/>
</dbReference>
<protein>
    <recommendedName>
        <fullName evidence="5">Peptidase S9 prolyl oligopeptidase catalytic domain-containing protein</fullName>
    </recommendedName>
</protein>
<reference evidence="6 7" key="1">
    <citation type="submission" date="2017-10" db="EMBL/GenBank/DDBJ databases">
        <title>Draft genome of Longimonas halophila.</title>
        <authorList>
            <person name="Goh K.M."/>
            <person name="Shamsir M.S."/>
            <person name="Lim S.W."/>
        </authorList>
    </citation>
    <scope>NUCLEOTIDE SEQUENCE [LARGE SCALE GENOMIC DNA]</scope>
    <source>
        <strain evidence="6 7">KCTC 42399</strain>
    </source>
</reference>
<dbReference type="Gene3D" id="2.120.10.30">
    <property type="entry name" value="TolB, C-terminal domain"/>
    <property type="match status" value="2"/>
</dbReference>
<dbReference type="Pfam" id="PF26549">
    <property type="entry name" value="Tricorn_N"/>
    <property type="match status" value="1"/>
</dbReference>
<keyword evidence="2" id="KW-0645">Protease</keyword>
<feature type="compositionally biased region" description="Basic and acidic residues" evidence="3">
    <location>
        <begin position="176"/>
        <end position="190"/>
    </location>
</feature>
<evidence type="ECO:0000256" key="2">
    <source>
        <dbReference type="ARBA" id="ARBA00022825"/>
    </source>
</evidence>
<keyword evidence="1" id="KW-0378">Hydrolase</keyword>
<feature type="domain" description="Peptidase S9 prolyl oligopeptidase catalytic" evidence="5">
    <location>
        <begin position="480"/>
        <end position="682"/>
    </location>
</feature>
<dbReference type="GO" id="GO:0004252">
    <property type="term" value="F:serine-type endopeptidase activity"/>
    <property type="evidence" value="ECO:0007669"/>
    <property type="project" value="TreeGrafter"/>
</dbReference>
<dbReference type="Gene3D" id="3.40.50.1820">
    <property type="entry name" value="alpha/beta hydrolase"/>
    <property type="match status" value="1"/>
</dbReference>
<evidence type="ECO:0000256" key="1">
    <source>
        <dbReference type="ARBA" id="ARBA00022801"/>
    </source>
</evidence>
<dbReference type="Pfam" id="PF00326">
    <property type="entry name" value="Peptidase_S9"/>
    <property type="match status" value="1"/>
</dbReference>
<evidence type="ECO:0000313" key="7">
    <source>
        <dbReference type="Proteomes" id="UP000221024"/>
    </source>
</evidence>
<keyword evidence="7" id="KW-1185">Reference proteome</keyword>
<dbReference type="PANTHER" id="PTHR42776">
    <property type="entry name" value="SERINE PEPTIDASE S9 FAMILY MEMBER"/>
    <property type="match status" value="1"/>
</dbReference>
<feature type="region of interest" description="Disordered" evidence="3">
    <location>
        <begin position="169"/>
        <end position="190"/>
    </location>
</feature>
<comment type="caution">
    <text evidence="6">The sequence shown here is derived from an EMBL/GenBank/DDBJ whole genome shotgun (WGS) entry which is preliminary data.</text>
</comment>
<name>A0A2H3NPK2_9BACT</name>